<dbReference type="SUPFAM" id="SSF55874">
    <property type="entry name" value="ATPase domain of HSP90 chaperone/DNA topoisomerase II/histidine kinase"/>
    <property type="match status" value="1"/>
</dbReference>
<organism evidence="12">
    <name type="scientific">Thermohahella caldifontis</name>
    <dbReference type="NCBI Taxonomy" id="3142973"/>
    <lineage>
        <taxon>Bacteria</taxon>
        <taxon>Pseudomonadati</taxon>
        <taxon>Pseudomonadota</taxon>
        <taxon>Gammaproteobacteria</taxon>
        <taxon>Oceanospirillales</taxon>
        <taxon>Hahellaceae</taxon>
        <taxon>Thermohahella</taxon>
    </lineage>
</organism>
<dbReference type="Gene3D" id="1.10.287.130">
    <property type="match status" value="1"/>
</dbReference>
<keyword evidence="9" id="KW-0175">Coiled coil</keyword>
<dbReference type="PANTHER" id="PTHR43547">
    <property type="entry name" value="TWO-COMPONENT HISTIDINE KINASE"/>
    <property type="match status" value="1"/>
</dbReference>
<dbReference type="InterPro" id="IPR036097">
    <property type="entry name" value="HisK_dim/P_sf"/>
</dbReference>
<dbReference type="FunFam" id="3.40.50.2300:FF:000001">
    <property type="entry name" value="DNA-binding response regulator PhoB"/>
    <property type="match status" value="1"/>
</dbReference>
<keyword evidence="3 8" id="KW-0597">Phosphoprotein</keyword>
<dbReference type="KEGG" id="tcd:AAIA72_01020"/>
<feature type="coiled-coil region" evidence="9">
    <location>
        <begin position="128"/>
        <end position="155"/>
    </location>
</feature>
<keyword evidence="7" id="KW-0804">Transcription</keyword>
<dbReference type="InterPro" id="IPR035965">
    <property type="entry name" value="PAS-like_dom_sf"/>
</dbReference>
<dbReference type="GO" id="GO:0003677">
    <property type="term" value="F:DNA binding"/>
    <property type="evidence" value="ECO:0007669"/>
    <property type="project" value="UniProtKB-KW"/>
</dbReference>
<dbReference type="InterPro" id="IPR004358">
    <property type="entry name" value="Sig_transdc_His_kin-like_C"/>
</dbReference>
<dbReference type="PROSITE" id="PS50110">
    <property type="entry name" value="RESPONSE_REGULATORY"/>
    <property type="match status" value="1"/>
</dbReference>
<keyword evidence="5" id="KW-0805">Transcription regulation</keyword>
<keyword evidence="6" id="KW-0238">DNA-binding</keyword>
<dbReference type="PANTHER" id="PTHR43547:SF2">
    <property type="entry name" value="HYBRID SIGNAL TRANSDUCTION HISTIDINE KINASE C"/>
    <property type="match status" value="1"/>
</dbReference>
<feature type="modified residue" description="4-aspartylphosphate" evidence="8">
    <location>
        <position position="66"/>
    </location>
</feature>
<dbReference type="RefSeq" id="WP_369601598.1">
    <property type="nucleotide sequence ID" value="NZ_CP154858.1"/>
</dbReference>
<dbReference type="InterPro" id="IPR000014">
    <property type="entry name" value="PAS"/>
</dbReference>
<dbReference type="AlphaFoldDB" id="A0AB39UW98"/>
<dbReference type="CDD" id="cd00130">
    <property type="entry name" value="PAS"/>
    <property type="match status" value="1"/>
</dbReference>
<dbReference type="InterPro" id="IPR011006">
    <property type="entry name" value="CheY-like_superfamily"/>
</dbReference>
<dbReference type="NCBIfam" id="TIGR00229">
    <property type="entry name" value="sensory_box"/>
    <property type="match status" value="1"/>
</dbReference>
<dbReference type="InterPro" id="IPR001789">
    <property type="entry name" value="Sig_transdc_resp-reg_receiver"/>
</dbReference>
<dbReference type="Pfam" id="PF00072">
    <property type="entry name" value="Response_reg"/>
    <property type="match status" value="1"/>
</dbReference>
<evidence type="ECO:0000259" key="10">
    <source>
        <dbReference type="PROSITE" id="PS50109"/>
    </source>
</evidence>
<dbReference type="Pfam" id="PF02518">
    <property type="entry name" value="HATPase_c"/>
    <property type="match status" value="1"/>
</dbReference>
<evidence type="ECO:0000256" key="2">
    <source>
        <dbReference type="ARBA" id="ARBA00012438"/>
    </source>
</evidence>
<dbReference type="Gene3D" id="3.40.50.2300">
    <property type="match status" value="1"/>
</dbReference>
<protein>
    <recommendedName>
        <fullName evidence="2">histidine kinase</fullName>
        <ecNumber evidence="2">2.7.13.3</ecNumber>
    </recommendedName>
</protein>
<dbReference type="SUPFAM" id="SSF52172">
    <property type="entry name" value="CheY-like"/>
    <property type="match status" value="1"/>
</dbReference>
<dbReference type="GO" id="GO:0000155">
    <property type="term" value="F:phosphorelay sensor kinase activity"/>
    <property type="evidence" value="ECO:0007669"/>
    <property type="project" value="InterPro"/>
</dbReference>
<evidence type="ECO:0000256" key="9">
    <source>
        <dbReference type="SAM" id="Coils"/>
    </source>
</evidence>
<proteinExistence type="predicted"/>
<dbReference type="InterPro" id="IPR005467">
    <property type="entry name" value="His_kinase_dom"/>
</dbReference>
<dbReference type="Gene3D" id="3.30.565.10">
    <property type="entry name" value="Histidine kinase-like ATPase, C-terminal domain"/>
    <property type="match status" value="1"/>
</dbReference>
<evidence type="ECO:0000256" key="7">
    <source>
        <dbReference type="ARBA" id="ARBA00023163"/>
    </source>
</evidence>
<comment type="catalytic activity">
    <reaction evidence="1">
        <text>ATP + protein L-histidine = ADP + protein N-phospho-L-histidine.</text>
        <dbReference type="EC" id="2.7.13.3"/>
    </reaction>
</comment>
<name>A0AB39UW98_9GAMM</name>
<dbReference type="SUPFAM" id="SSF55785">
    <property type="entry name" value="PYP-like sensor domain (PAS domain)"/>
    <property type="match status" value="1"/>
</dbReference>
<keyword evidence="4" id="KW-0902">Two-component regulatory system</keyword>
<evidence type="ECO:0000256" key="6">
    <source>
        <dbReference type="ARBA" id="ARBA00023125"/>
    </source>
</evidence>
<dbReference type="SUPFAM" id="SSF47384">
    <property type="entry name" value="Homodimeric domain of signal transducing histidine kinase"/>
    <property type="match status" value="1"/>
</dbReference>
<evidence type="ECO:0000259" key="11">
    <source>
        <dbReference type="PROSITE" id="PS50110"/>
    </source>
</evidence>
<dbReference type="EMBL" id="CP154858">
    <property type="protein sequence ID" value="XDT72592.1"/>
    <property type="molecule type" value="Genomic_DNA"/>
</dbReference>
<evidence type="ECO:0000256" key="1">
    <source>
        <dbReference type="ARBA" id="ARBA00000085"/>
    </source>
</evidence>
<dbReference type="SMART" id="SM00448">
    <property type="entry name" value="REC"/>
    <property type="match status" value="1"/>
</dbReference>
<dbReference type="SMART" id="SM00388">
    <property type="entry name" value="HisKA"/>
    <property type="match status" value="1"/>
</dbReference>
<dbReference type="PROSITE" id="PS50109">
    <property type="entry name" value="HIS_KIN"/>
    <property type="match status" value="1"/>
</dbReference>
<accession>A0AB39UW98</accession>
<dbReference type="Pfam" id="PF13426">
    <property type="entry name" value="PAS_9"/>
    <property type="match status" value="1"/>
</dbReference>
<feature type="coiled-coil region" evidence="9">
    <location>
        <begin position="272"/>
        <end position="302"/>
    </location>
</feature>
<dbReference type="PRINTS" id="PR00344">
    <property type="entry name" value="BCTRLSENSOR"/>
</dbReference>
<dbReference type="SMART" id="SM00387">
    <property type="entry name" value="HATPase_c"/>
    <property type="match status" value="1"/>
</dbReference>
<evidence type="ECO:0000256" key="3">
    <source>
        <dbReference type="ARBA" id="ARBA00022553"/>
    </source>
</evidence>
<dbReference type="InterPro" id="IPR003661">
    <property type="entry name" value="HisK_dim/P_dom"/>
</dbReference>
<dbReference type="InterPro" id="IPR003594">
    <property type="entry name" value="HATPase_dom"/>
</dbReference>
<evidence type="ECO:0000256" key="5">
    <source>
        <dbReference type="ARBA" id="ARBA00023015"/>
    </source>
</evidence>
<evidence type="ECO:0000256" key="8">
    <source>
        <dbReference type="PROSITE-ProRule" id="PRU00169"/>
    </source>
</evidence>
<dbReference type="InterPro" id="IPR036890">
    <property type="entry name" value="HATPase_C_sf"/>
</dbReference>
<sequence>MSRTSGKKASSSPSQEAILLVDDNPANLKILYETLDGRGYRLLVADNGDQALRIAAKERPDLILLDIMMPGMDGFEVCRRLKADPETRQASVIFLSALDDTDSKVKGFDLGGVDYIAKPFQIREVLSRVETHLKIHRLERQLEAQNRQLTIDKSRILASMNEGIYGLNSRGEILFANTAACRMNRCEEGRLLGQHFISLHFQQADIPAGGNNYDLDRITERLTRALAHKEPFKVSEAIFVRPEGSVFPVSFSVAPVDSDASETWAVVVFHDISDELARREELREARESLESQREQLATISRLSTMGEMAAGIAHEVNQPLTAVSNYVRVARRLLDSEPPKPGKLREALEKIEQQCLRASEVIQHIRHFVKRPLNEYSVVAPADLVEELRALAEIDVRHHSMTLEIKVEAGLPRIRGDVIQIQQVILNLIRNAVEASVEAGVHAGVTLHVFHRDDQVHFEVCDRGPGLTEAQAAKLFTPFFTTKAQGMGIGLTLCQSIIHSHGGKIGYRPNPEGGAIFHFSLPVYSG</sequence>
<evidence type="ECO:0000256" key="4">
    <source>
        <dbReference type="ARBA" id="ARBA00023012"/>
    </source>
</evidence>
<reference evidence="12" key="1">
    <citation type="submission" date="2024-05" db="EMBL/GenBank/DDBJ databases">
        <title>Genome sequencing of novel strain.</title>
        <authorList>
            <person name="Ganbat D."/>
            <person name="Ganbat S."/>
            <person name="Lee S.-J."/>
        </authorList>
    </citation>
    <scope>NUCLEOTIDE SEQUENCE</scope>
    <source>
        <strain evidence="12">SMD15-11</strain>
    </source>
</reference>
<dbReference type="Pfam" id="PF00512">
    <property type="entry name" value="HisKA"/>
    <property type="match status" value="1"/>
</dbReference>
<dbReference type="EC" id="2.7.13.3" evidence="2"/>
<evidence type="ECO:0000313" key="12">
    <source>
        <dbReference type="EMBL" id="XDT72592.1"/>
    </source>
</evidence>
<feature type="domain" description="Histidine kinase" evidence="10">
    <location>
        <begin position="311"/>
        <end position="525"/>
    </location>
</feature>
<gene>
    <name evidence="12" type="ORF">AAIA72_01020</name>
</gene>
<dbReference type="CDD" id="cd00082">
    <property type="entry name" value="HisKA"/>
    <property type="match status" value="1"/>
</dbReference>
<feature type="domain" description="Response regulatory" evidence="11">
    <location>
        <begin position="17"/>
        <end position="133"/>
    </location>
</feature>
<dbReference type="Gene3D" id="3.30.450.20">
    <property type="entry name" value="PAS domain"/>
    <property type="match status" value="1"/>
</dbReference>
<dbReference type="CDD" id="cd19920">
    <property type="entry name" value="REC_PA4781-like"/>
    <property type="match status" value="1"/>
</dbReference>